<dbReference type="Proteomes" id="UP000291343">
    <property type="component" value="Unassembled WGS sequence"/>
</dbReference>
<gene>
    <name evidence="1" type="ORF">LSTR_LSTR001039</name>
</gene>
<dbReference type="EMBL" id="QKKF02019844">
    <property type="protein sequence ID" value="RZF39518.1"/>
    <property type="molecule type" value="Genomic_DNA"/>
</dbReference>
<dbReference type="InParanoid" id="A0A482X1W7"/>
<proteinExistence type="predicted"/>
<keyword evidence="2" id="KW-1185">Reference proteome</keyword>
<protein>
    <submittedName>
        <fullName evidence="1">Uncharacterized protein</fullName>
    </submittedName>
</protein>
<organism evidence="1 2">
    <name type="scientific">Laodelphax striatellus</name>
    <name type="common">Small brown planthopper</name>
    <name type="synonym">Delphax striatella</name>
    <dbReference type="NCBI Taxonomy" id="195883"/>
    <lineage>
        <taxon>Eukaryota</taxon>
        <taxon>Metazoa</taxon>
        <taxon>Ecdysozoa</taxon>
        <taxon>Arthropoda</taxon>
        <taxon>Hexapoda</taxon>
        <taxon>Insecta</taxon>
        <taxon>Pterygota</taxon>
        <taxon>Neoptera</taxon>
        <taxon>Paraneoptera</taxon>
        <taxon>Hemiptera</taxon>
        <taxon>Auchenorrhyncha</taxon>
        <taxon>Fulgoroidea</taxon>
        <taxon>Delphacidae</taxon>
        <taxon>Criomorphinae</taxon>
        <taxon>Laodelphax</taxon>
    </lineage>
</organism>
<comment type="caution">
    <text evidence="1">The sequence shown here is derived from an EMBL/GenBank/DDBJ whole genome shotgun (WGS) entry which is preliminary data.</text>
</comment>
<accession>A0A482X1W7</accession>
<sequence length="71" mass="8126">MGSVFTANADQWQRGFPHHSTRFIHEKRGPKVGIGIKRVSCPPRRHTASATLLIHWIVDEFTIVTKEEAFQ</sequence>
<evidence type="ECO:0000313" key="1">
    <source>
        <dbReference type="EMBL" id="RZF39518.1"/>
    </source>
</evidence>
<dbReference type="AlphaFoldDB" id="A0A482X1W7"/>
<name>A0A482X1W7_LAOST</name>
<evidence type="ECO:0000313" key="2">
    <source>
        <dbReference type="Proteomes" id="UP000291343"/>
    </source>
</evidence>
<reference evidence="1 2" key="1">
    <citation type="journal article" date="2017" name="Gigascience">
        <title>Genome sequence of the small brown planthopper, Laodelphax striatellus.</title>
        <authorList>
            <person name="Zhu J."/>
            <person name="Jiang F."/>
            <person name="Wang X."/>
            <person name="Yang P."/>
            <person name="Bao Y."/>
            <person name="Zhao W."/>
            <person name="Wang W."/>
            <person name="Lu H."/>
            <person name="Wang Q."/>
            <person name="Cui N."/>
            <person name="Li J."/>
            <person name="Chen X."/>
            <person name="Luo L."/>
            <person name="Yu J."/>
            <person name="Kang L."/>
            <person name="Cui F."/>
        </authorList>
    </citation>
    <scope>NUCLEOTIDE SEQUENCE [LARGE SCALE GENOMIC DNA]</scope>
    <source>
        <strain evidence="1">Lst14</strain>
    </source>
</reference>